<keyword evidence="3 5" id="KW-0238">DNA-binding</keyword>
<dbReference type="PANTHER" id="PTHR30055:SF175">
    <property type="entry name" value="HTH-TYPE TRANSCRIPTIONAL REPRESSOR KSTR2"/>
    <property type="match status" value="1"/>
</dbReference>
<dbReference type="PROSITE" id="PS50977">
    <property type="entry name" value="HTH_TETR_2"/>
    <property type="match status" value="1"/>
</dbReference>
<dbReference type="InterPro" id="IPR023772">
    <property type="entry name" value="DNA-bd_HTH_TetR-type_CS"/>
</dbReference>
<evidence type="ECO:0000259" key="6">
    <source>
        <dbReference type="PROSITE" id="PS50977"/>
    </source>
</evidence>
<accession>A0ABU5QDV1</accession>
<dbReference type="PROSITE" id="PS01081">
    <property type="entry name" value="HTH_TETR_1"/>
    <property type="match status" value="1"/>
</dbReference>
<gene>
    <name evidence="7" type="ORF">VB248_17900</name>
</gene>
<dbReference type="Gene3D" id="1.10.357.10">
    <property type="entry name" value="Tetracycline Repressor, domain 2"/>
    <property type="match status" value="1"/>
</dbReference>
<feature type="domain" description="HTH tetR-type" evidence="6">
    <location>
        <begin position="2"/>
        <end position="62"/>
    </location>
</feature>
<evidence type="ECO:0000256" key="2">
    <source>
        <dbReference type="ARBA" id="ARBA00023015"/>
    </source>
</evidence>
<evidence type="ECO:0000256" key="5">
    <source>
        <dbReference type="PROSITE-ProRule" id="PRU00335"/>
    </source>
</evidence>
<dbReference type="PANTHER" id="PTHR30055">
    <property type="entry name" value="HTH-TYPE TRANSCRIPTIONAL REGULATOR RUTR"/>
    <property type="match status" value="1"/>
</dbReference>
<keyword evidence="1" id="KW-0678">Repressor</keyword>
<dbReference type="InterPro" id="IPR050109">
    <property type="entry name" value="HTH-type_TetR-like_transc_reg"/>
</dbReference>
<dbReference type="InterPro" id="IPR001647">
    <property type="entry name" value="HTH_TetR"/>
</dbReference>
<keyword evidence="2" id="KW-0805">Transcription regulation</keyword>
<name>A0ABU5QDV1_9BACT</name>
<proteinExistence type="predicted"/>
<dbReference type="PRINTS" id="PR00455">
    <property type="entry name" value="HTHTETR"/>
</dbReference>
<evidence type="ECO:0000313" key="7">
    <source>
        <dbReference type="EMBL" id="MEA5141030.1"/>
    </source>
</evidence>
<protein>
    <submittedName>
        <fullName evidence="7">TetR/AcrR family transcriptional regulator</fullName>
    </submittedName>
</protein>
<feature type="DNA-binding region" description="H-T-H motif" evidence="5">
    <location>
        <begin position="25"/>
        <end position="44"/>
    </location>
</feature>
<comment type="caution">
    <text evidence="7">The sequence shown here is derived from an EMBL/GenBank/DDBJ whole genome shotgun (WGS) entry which is preliminary data.</text>
</comment>
<evidence type="ECO:0000256" key="3">
    <source>
        <dbReference type="ARBA" id="ARBA00023125"/>
    </source>
</evidence>
<reference evidence="7 8" key="1">
    <citation type="submission" date="2023-12" db="EMBL/GenBank/DDBJ databases">
        <title>Novel species of the genus Arcicella isolated from rivers.</title>
        <authorList>
            <person name="Lu H."/>
        </authorList>
    </citation>
    <scope>NUCLEOTIDE SEQUENCE [LARGE SCALE GENOMIC DNA]</scope>
    <source>
        <strain evidence="7 8">KCTC 23307</strain>
    </source>
</reference>
<keyword evidence="4" id="KW-0804">Transcription</keyword>
<evidence type="ECO:0000256" key="1">
    <source>
        <dbReference type="ARBA" id="ARBA00022491"/>
    </source>
</evidence>
<dbReference type="Pfam" id="PF00440">
    <property type="entry name" value="TetR_N"/>
    <property type="match status" value="1"/>
</dbReference>
<evidence type="ECO:0000313" key="8">
    <source>
        <dbReference type="Proteomes" id="UP001302949"/>
    </source>
</evidence>
<sequence>MTSKQIFILETAQLMFAKHGIKAVTMDDIICECGISKRTLYMYFPSKHSLIVKIVESLLTKVEQAFKICPLVSPSAIIELQTFFEEIQKYFAKLTTSFLKDSRVYFLEAYQMLISFLDSKLLPYIAQNIARGKSEYLYRQELDITASAELYVWMLKNLLNDSFLQNECNRSDFIKGLNNFFLKGLLNTYGQKMAIGI</sequence>
<dbReference type="Proteomes" id="UP001302949">
    <property type="component" value="Unassembled WGS sequence"/>
</dbReference>
<evidence type="ECO:0000256" key="4">
    <source>
        <dbReference type="ARBA" id="ARBA00023163"/>
    </source>
</evidence>
<organism evidence="7 8">
    <name type="scientific">Arcicella rigui</name>
    <dbReference type="NCBI Taxonomy" id="797020"/>
    <lineage>
        <taxon>Bacteria</taxon>
        <taxon>Pseudomonadati</taxon>
        <taxon>Bacteroidota</taxon>
        <taxon>Cytophagia</taxon>
        <taxon>Cytophagales</taxon>
        <taxon>Flectobacillaceae</taxon>
        <taxon>Arcicella</taxon>
    </lineage>
</organism>
<dbReference type="SUPFAM" id="SSF46689">
    <property type="entry name" value="Homeodomain-like"/>
    <property type="match status" value="1"/>
</dbReference>
<dbReference type="RefSeq" id="WP_323298186.1">
    <property type="nucleotide sequence ID" value="NZ_JAYFUM010000023.1"/>
</dbReference>
<keyword evidence="8" id="KW-1185">Reference proteome</keyword>
<dbReference type="EMBL" id="JAYFUM010000023">
    <property type="protein sequence ID" value="MEA5141030.1"/>
    <property type="molecule type" value="Genomic_DNA"/>
</dbReference>
<dbReference type="InterPro" id="IPR009057">
    <property type="entry name" value="Homeodomain-like_sf"/>
</dbReference>